<dbReference type="Proteomes" id="UP000318307">
    <property type="component" value="Unassembled WGS sequence"/>
</dbReference>
<keyword evidence="3" id="KW-1185">Reference proteome</keyword>
<feature type="signal peptide" evidence="1">
    <location>
        <begin position="1"/>
        <end position="20"/>
    </location>
</feature>
<gene>
    <name evidence="2" type="ORF">LZ24_02571</name>
</gene>
<reference evidence="2 3" key="1">
    <citation type="submission" date="2019-07" db="EMBL/GenBank/DDBJ databases">
        <title>Genome sequencing of 100 strains of the haloalkaliphilic chemolithoautotrophic sulfur-oxidizing bacterium Thioalkalivibrio.</title>
        <authorList>
            <person name="Muyzer G."/>
        </authorList>
    </citation>
    <scope>NUCLEOTIDE SEQUENCE [LARGE SCALE GENOMIC DNA]</scope>
    <source>
        <strain evidence="2 3">ASO4-4</strain>
    </source>
</reference>
<name>A0A562RGH3_9BACT</name>
<dbReference type="RefSeq" id="WP_144685670.1">
    <property type="nucleotide sequence ID" value="NZ_VLLC01000022.1"/>
</dbReference>
<dbReference type="InterPro" id="IPR018759">
    <property type="entry name" value="BBP2_2"/>
</dbReference>
<keyword evidence="1" id="KW-0732">Signal</keyword>
<evidence type="ECO:0000256" key="1">
    <source>
        <dbReference type="SAM" id="SignalP"/>
    </source>
</evidence>
<dbReference type="OrthoDB" id="5413545at2"/>
<evidence type="ECO:0000313" key="3">
    <source>
        <dbReference type="Proteomes" id="UP000318307"/>
    </source>
</evidence>
<accession>A0A562RGH3</accession>
<feature type="chain" id="PRO_5022025016" evidence="1">
    <location>
        <begin position="21"/>
        <end position="414"/>
    </location>
</feature>
<dbReference type="Pfam" id="PF10082">
    <property type="entry name" value="BBP2_2"/>
    <property type="match status" value="1"/>
</dbReference>
<comment type="caution">
    <text evidence="2">The sequence shown here is derived from an EMBL/GenBank/DDBJ whole genome shotgun (WGS) entry which is preliminary data.</text>
</comment>
<protein>
    <submittedName>
        <fullName evidence="2">Putative beta-barrel porin 2</fullName>
    </submittedName>
</protein>
<dbReference type="Gene3D" id="2.40.160.10">
    <property type="entry name" value="Porin"/>
    <property type="match status" value="1"/>
</dbReference>
<dbReference type="AlphaFoldDB" id="A0A562RGH3"/>
<proteinExistence type="predicted"/>
<dbReference type="InterPro" id="IPR023614">
    <property type="entry name" value="Porin_dom_sf"/>
</dbReference>
<dbReference type="EMBL" id="VLLC01000022">
    <property type="protein sequence ID" value="TWI68197.1"/>
    <property type="molecule type" value="Genomic_DNA"/>
</dbReference>
<organism evidence="2 3">
    <name type="scientific">Desulfobotulus alkaliphilus</name>
    <dbReference type="NCBI Taxonomy" id="622671"/>
    <lineage>
        <taxon>Bacteria</taxon>
        <taxon>Pseudomonadati</taxon>
        <taxon>Thermodesulfobacteriota</taxon>
        <taxon>Desulfobacteria</taxon>
        <taxon>Desulfobacterales</taxon>
        <taxon>Desulfobacteraceae</taxon>
        <taxon>Desulfobotulus</taxon>
    </lineage>
</organism>
<sequence>MGKKITGILLMFIFALPVFAQEITGDIFGQQRRNIHPAASLSFQYTDNLYNADKDKESDFLTVFSPSIALSVPGSRTVDIAMASDTGAPGGLSLSRDRIDSTDRYHLFMIYNPKAEFYADNSDENLVSHTLKAAAQYNAPGGLTLDLASRYAKSSEVRGEVGNRDLDEYKDMLLDAIIRYDFSPKMFVRGGFSVYDLDYDREESAFRNRRDLTWSVAAGYRLTAATELALEYQKTDVDYDRSAEDGRPLYDSQEERVSANLSWRITAKSRGRLKIGQIKKSMDKGSDADDLFAEFHLAHQFTTRTRLDVAASRRYYETNFADADYYISDRIGLVYSQELTPRIKGKMRLDWNSDSYSGSTKMENDIYRINPSCEYSLNNWLSMEAGYSYETRNSTYDNLEYDTNKFYFSITGQF</sequence>
<evidence type="ECO:0000313" key="2">
    <source>
        <dbReference type="EMBL" id="TWI68197.1"/>
    </source>
</evidence>